<name>A0A074Y1A9_AURSE</name>
<accession>A0A074Y1A9</accession>
<protein>
    <submittedName>
        <fullName evidence="1">Uncharacterized protein</fullName>
    </submittedName>
</protein>
<gene>
    <name evidence="1" type="ORF">AUEXF2481DRAFT_43912</name>
</gene>
<dbReference type="AlphaFoldDB" id="A0A074Y1A9"/>
<dbReference type="Proteomes" id="UP000030641">
    <property type="component" value="Unassembled WGS sequence"/>
</dbReference>
<evidence type="ECO:0000313" key="1">
    <source>
        <dbReference type="EMBL" id="KEQ91520.1"/>
    </source>
</evidence>
<dbReference type="GeneID" id="25367530"/>
<dbReference type="EMBL" id="KL584777">
    <property type="protein sequence ID" value="KEQ91520.1"/>
    <property type="molecule type" value="Genomic_DNA"/>
</dbReference>
<dbReference type="RefSeq" id="XP_013340040.1">
    <property type="nucleotide sequence ID" value="XM_013484586.1"/>
</dbReference>
<reference evidence="1 2" key="1">
    <citation type="journal article" date="2014" name="BMC Genomics">
        <title>Genome sequencing of four Aureobasidium pullulans varieties: biotechnological potential, stress tolerance, and description of new species.</title>
        <authorList>
            <person name="Gostin Ar C."/>
            <person name="Ohm R.A."/>
            <person name="Kogej T."/>
            <person name="Sonjak S."/>
            <person name="Turk M."/>
            <person name="Zajc J."/>
            <person name="Zalar P."/>
            <person name="Grube M."/>
            <person name="Sun H."/>
            <person name="Han J."/>
            <person name="Sharma A."/>
            <person name="Chiniquy J."/>
            <person name="Ngan C.Y."/>
            <person name="Lipzen A."/>
            <person name="Barry K."/>
            <person name="Grigoriev I.V."/>
            <person name="Gunde-Cimerman N."/>
        </authorList>
    </citation>
    <scope>NUCLEOTIDE SEQUENCE [LARGE SCALE GENOMIC DNA]</scope>
    <source>
        <strain evidence="1 2">EXF-2481</strain>
    </source>
</reference>
<keyword evidence="2" id="KW-1185">Reference proteome</keyword>
<evidence type="ECO:0000313" key="2">
    <source>
        <dbReference type="Proteomes" id="UP000030641"/>
    </source>
</evidence>
<organism evidence="1 2">
    <name type="scientific">Aureobasidium subglaciale (strain EXF-2481)</name>
    <name type="common">Aureobasidium pullulans var. subglaciale</name>
    <dbReference type="NCBI Taxonomy" id="1043005"/>
    <lineage>
        <taxon>Eukaryota</taxon>
        <taxon>Fungi</taxon>
        <taxon>Dikarya</taxon>
        <taxon>Ascomycota</taxon>
        <taxon>Pezizomycotina</taxon>
        <taxon>Dothideomycetes</taxon>
        <taxon>Dothideomycetidae</taxon>
        <taxon>Dothideales</taxon>
        <taxon>Saccotheciaceae</taxon>
        <taxon>Aureobasidium</taxon>
    </lineage>
</organism>
<dbReference type="HOGENOM" id="CLU_1320641_0_0_1"/>
<dbReference type="InParanoid" id="A0A074Y1A9"/>
<dbReference type="OrthoDB" id="10254945at2759"/>
<proteinExistence type="predicted"/>
<sequence length="208" mass="23684">MGDINDPTGEGKCKPFDWPVQYCLGQPSFRAGWQELHQKWWLRVLEKAGFLNAKTGGQDPRMNPLGNYAKVRNPSNDLHERVHPVFRRDMWDTTDEIHQAIKPALLLASASLDDVTTLSLFYALSTPSCVTSFNDPELGQCKRVNMPDTLTAVQQHETFTKLCQMRKWTHFYWEDPQMLINVGALAYCYPIEDLSEPVGQQEKLASGP</sequence>